<evidence type="ECO:0000313" key="1">
    <source>
        <dbReference type="EMBL" id="KAG9194216.1"/>
    </source>
</evidence>
<organism evidence="1 2">
    <name type="scientific">Alternaria panax</name>
    <dbReference type="NCBI Taxonomy" id="48097"/>
    <lineage>
        <taxon>Eukaryota</taxon>
        <taxon>Fungi</taxon>
        <taxon>Dikarya</taxon>
        <taxon>Ascomycota</taxon>
        <taxon>Pezizomycotina</taxon>
        <taxon>Dothideomycetes</taxon>
        <taxon>Pleosporomycetidae</taxon>
        <taxon>Pleosporales</taxon>
        <taxon>Pleosporineae</taxon>
        <taxon>Pleosporaceae</taxon>
        <taxon>Alternaria</taxon>
        <taxon>Alternaria sect. Panax</taxon>
    </lineage>
</organism>
<keyword evidence="2" id="KW-1185">Reference proteome</keyword>
<evidence type="ECO:0000313" key="2">
    <source>
        <dbReference type="Proteomes" id="UP001199106"/>
    </source>
</evidence>
<dbReference type="PANTHER" id="PTHR42040:SF1">
    <property type="entry name" value="INNER KINETOCHORE SUBUNIT FTA4"/>
    <property type="match status" value="1"/>
</dbReference>
<dbReference type="Pfam" id="PF13093">
    <property type="entry name" value="FTA4"/>
    <property type="match status" value="1"/>
</dbReference>
<dbReference type="EMBL" id="JAANER010000002">
    <property type="protein sequence ID" value="KAG9194216.1"/>
    <property type="molecule type" value="Genomic_DNA"/>
</dbReference>
<dbReference type="AlphaFoldDB" id="A0AAD4IG62"/>
<accession>A0AAD4IG62</accession>
<dbReference type="Proteomes" id="UP001199106">
    <property type="component" value="Unassembled WGS sequence"/>
</dbReference>
<proteinExistence type="predicted"/>
<comment type="caution">
    <text evidence="1">The sequence shown here is derived from an EMBL/GenBank/DDBJ whole genome shotgun (WGS) entry which is preliminary data.</text>
</comment>
<sequence>MDGRVSTARSKQGTVVEQKQRFLQTRKHILSRGIPPSDRLRTLAQDGGIELSVMKGVLDKVNRNLKQHSRRVYSRQMIEHVVEQIDILYWESGAQHVDDDDEEANPPSDIHEDDARALYQNDDLTLDENIAKLPMTWPDRNAEITQDEYLSSVSRLQELSARRQTLQNRLDTYRTLLSLLEPYRSPNDNIQPNLVWKDAPLAPEMAKTRTLAIRVAARVEEKFGNVQVASTAEDDEEVDMDGLESDGRRELDKVLESWHY</sequence>
<protein>
    <recommendedName>
        <fullName evidence="3">Kinetochore protein fta4</fullName>
    </recommendedName>
</protein>
<name>A0AAD4IG62_9PLEO</name>
<dbReference type="GO" id="GO:0031511">
    <property type="term" value="C:Mis6-Sim4 complex"/>
    <property type="evidence" value="ECO:0007669"/>
    <property type="project" value="InterPro"/>
</dbReference>
<dbReference type="PANTHER" id="PTHR42040">
    <property type="entry name" value="INNER KINETOCHORE SUBUNIT FTA4"/>
    <property type="match status" value="1"/>
</dbReference>
<dbReference type="InterPro" id="IPR025207">
    <property type="entry name" value="Sim4_Fta4"/>
</dbReference>
<gene>
    <name evidence="1" type="ORF">G6011_04251</name>
</gene>
<reference evidence="1" key="1">
    <citation type="submission" date="2021-07" db="EMBL/GenBank/DDBJ databases">
        <title>Genome Resource of American Ginseng Black Spot Pathogen Alternaria panax.</title>
        <authorList>
            <person name="Qiu C."/>
            <person name="Wang W."/>
            <person name="Liu Z."/>
        </authorList>
    </citation>
    <scope>NUCLEOTIDE SEQUENCE</scope>
    <source>
        <strain evidence="1">BNCC115425</strain>
    </source>
</reference>
<evidence type="ECO:0008006" key="3">
    <source>
        <dbReference type="Google" id="ProtNLM"/>
    </source>
</evidence>